<dbReference type="GO" id="GO:0005634">
    <property type="term" value="C:nucleus"/>
    <property type="evidence" value="ECO:0007669"/>
    <property type="project" value="InterPro"/>
</dbReference>
<dbReference type="InterPro" id="IPR019021">
    <property type="entry name" value="Mms22"/>
</dbReference>
<feature type="compositionally biased region" description="Basic and acidic residues" evidence="1">
    <location>
        <begin position="519"/>
        <end position="529"/>
    </location>
</feature>
<feature type="compositionally biased region" description="Polar residues" evidence="1">
    <location>
        <begin position="55"/>
        <end position="68"/>
    </location>
</feature>
<dbReference type="Pfam" id="PF09462">
    <property type="entry name" value="Mus7"/>
    <property type="match status" value="1"/>
</dbReference>
<feature type="region of interest" description="Disordered" evidence="1">
    <location>
        <begin position="202"/>
        <end position="226"/>
    </location>
</feature>
<keyword evidence="3" id="KW-1185">Reference proteome</keyword>
<name>A0A8E2ATY9_9APHY</name>
<evidence type="ECO:0008006" key="4">
    <source>
        <dbReference type="Google" id="ProtNLM"/>
    </source>
</evidence>
<gene>
    <name evidence="2" type="ORF">OBBRIDRAFT_758971</name>
</gene>
<feature type="region of interest" description="Disordered" evidence="1">
    <location>
        <begin position="87"/>
        <end position="132"/>
    </location>
</feature>
<dbReference type="OrthoDB" id="2386201at2759"/>
<feature type="compositionally biased region" description="Acidic residues" evidence="1">
    <location>
        <begin position="380"/>
        <end position="395"/>
    </location>
</feature>
<dbReference type="PANTHER" id="PTHR28122">
    <property type="entry name" value="E3 UBIQUITIN-PROTEIN LIGASE SUBSTRATE RECEPTOR MMS22"/>
    <property type="match status" value="1"/>
</dbReference>
<dbReference type="Proteomes" id="UP000250043">
    <property type="component" value="Unassembled WGS sequence"/>
</dbReference>
<sequence>MEDDEVVQTSDCEESEALKAADPAEYWRDTILALKPTRSLHPTSFIQDKFRSNHTESSSLPSTDTSPNRVGYMRDHHLQEPPSKRIKLTFDPTSRSSPFDSTSSTDYHVAGGKASGRGNMLSRTPSVRPSSPIPILSVQSMSPASTLPLATPDPVAPGEGIGVVTADVSVQDEETQESIGPIQHTLFSSEHTKSIAESFPDVSGFTRYSRPTTPDHDSRRPSSQDHLNLFTPTNLLISTPSPAHSVDVEHIESGLSLHSQTSTLSLPSSPLTQVFSPLRRAQVEGATFSSHRDNTTLPHGLGAPHIDDAPLAQEVAHQSGRYSLRARQAKQLQPYAYDKIAYKRMLKANPDAIVKVISPPRAKRRHRSHGRDEGNSHSEADDEYQGDASDIEDDEDLHRRRRQSKSRSVSVGAGRQEPQYADSLGPSRRRLGPGPARAPIIYPGILNDTFSSSSSDLSGDESHPADRTCAPSRRATSVHVEDEPRRNIRRRPFPMRITKPRQLSPEVQPATEVLSISSSDHHNSDDESHYPAPTWCRQKSSTLESSPIPWPGLEPAGDRLLSLDDGAFFGSGNPRAGSSSPSIMELDIGSQPDVVQVAEDFGSNVEIVPDDISDEATGDHSDSSTSDSSEKQLRRRYKILGRMYPAIYINKLEASGAGLGLRTADARRKEKDVREEERPLLPGQSRVKVRDPASSAAIEIRGDSESPESSAPEEQSTADSPQFIIIPSDSDSEIEFTTHSLLRQKHTVSYHTTPSGSDSGDDSGPVDALDDATVERWVSGDPVRARGSSRRGEAKEGDLIDRMLSRTRVKPPKKKRTRQQKLTGWGVHRDNSSKKKALHVVTSGARSLGTENQSRLPFSRSDTIREDDYDVDNGHGADTVPSEHHVQVDAGAKTKSKPRHPKKRAPRVGLYTFASKGAHITSGRSHNEPVTIDEQDEMMDARVGIAQDLNHDAEPPRKRLKRRHAGPVSRPNMTLDEFWTLDHDDPVEFAPHAGLPSQCDEVQSPRCPTVDFGIPRLRPGIAFGADTYLGRGWLHELCSLTEDSQDNLRPMACTIFELSLTPTMTVQDFIDCFEKLWDTIHSAFIQNTPDNPTDIRQWQTVFHATCQHLSWLLHECSPEDFTTLQTEVENVLSRLNALLDIPTAILPEEETPHVLACDIRWFMVELACRLVCLAQRRHFQTNAEIVQTQARLLVGQLWYYDFKEVMAPFILNDDIPNLEVLTTAQHVVEKWICLIHLLETWSTHSPDPAAGTATRILFWETLIYCARQGALHLPSSQWEIAELIWRSVFSLCALSQFSVVGLSTSQPRLQAGWQVVTFALEYIRLGADPVADGKLSASGKRRRDGYIRVLVSRCLQLNQKWHWQLDDASALFNRLLEIFKARRFGNLYGEESDFPSFLRQDNLALLSELRFTDTTYCLFLKLIVQAAIPPGATAPKMSPKIKKLLALGVPIGSVPFTKATPPSGEDLSMLYNRFSAVAVSIYLEPTLANVKTRLAHARRYVNFKDTDKETRRACIRGLMHLTILLQHLDLPLDDLLDWLAEISNIIIEEYRELDVAQNKLSSNATERNWAVLEIQLVLGCVCRIIKTPHMKVGKDSHRYPDVRLLQGPWLTKTLAPTTNLIPNPRIRWQIRALVQAFLDERTEAMRNSSASESTGDSQEDLWKYFEDESSDPAKELIDKDHAVAEVIDVQILPPIYSFVIRHFNTPADPHAMKEYQQDADKWVICWAGCANVVVRNGRRKWSHFLELGAQSFDRLIDSFWRRRVGLRFMSTLLQLDLEAYHDYPERFIRVLIESLVAARPTFEHEYVSLVFSADGLRHPLLRNIPCDIPEGSTQCKVTATDFVEKRVPIIDRIFANLVARLALEMNGDMELTLSNQTCLGFIVTLLSTIKDIHEELATDPDAQGKYTTFCRQVCNSLSQYAALATHPRITTLSQWLTGISS</sequence>
<feature type="compositionally biased region" description="Basic and acidic residues" evidence="1">
    <location>
        <begin position="790"/>
        <end position="804"/>
    </location>
</feature>
<proteinExistence type="predicted"/>
<feature type="region of interest" description="Disordered" evidence="1">
    <location>
        <begin position="747"/>
        <end position="904"/>
    </location>
</feature>
<feature type="region of interest" description="Disordered" evidence="1">
    <location>
        <begin position="1"/>
        <end position="20"/>
    </location>
</feature>
<feature type="region of interest" description="Disordered" evidence="1">
    <location>
        <begin position="667"/>
        <end position="722"/>
    </location>
</feature>
<feature type="region of interest" description="Disordered" evidence="1">
    <location>
        <begin position="356"/>
        <end position="557"/>
    </location>
</feature>
<feature type="compositionally biased region" description="Basic and acidic residues" evidence="1">
    <location>
        <begin position="667"/>
        <end position="679"/>
    </location>
</feature>
<feature type="compositionally biased region" description="Basic and acidic residues" evidence="1">
    <location>
        <begin position="370"/>
        <end position="379"/>
    </location>
</feature>
<dbReference type="GO" id="GO:0031297">
    <property type="term" value="P:replication fork processing"/>
    <property type="evidence" value="ECO:0007669"/>
    <property type="project" value="InterPro"/>
</dbReference>
<dbReference type="PANTHER" id="PTHR28122:SF1">
    <property type="entry name" value="E3 UBIQUITIN-PROTEIN LIGASE SUBSTRATE RECEPTOR MMS22"/>
    <property type="match status" value="1"/>
</dbReference>
<feature type="compositionally biased region" description="Low complexity" evidence="1">
    <location>
        <begin position="90"/>
        <end position="106"/>
    </location>
</feature>
<feature type="region of interest" description="Disordered" evidence="1">
    <location>
        <begin position="49"/>
        <end position="68"/>
    </location>
</feature>
<evidence type="ECO:0000313" key="3">
    <source>
        <dbReference type="Proteomes" id="UP000250043"/>
    </source>
</evidence>
<dbReference type="GO" id="GO:0000724">
    <property type="term" value="P:double-strand break repair via homologous recombination"/>
    <property type="evidence" value="ECO:0007669"/>
    <property type="project" value="TreeGrafter"/>
</dbReference>
<feature type="compositionally biased region" description="Basic and acidic residues" evidence="1">
    <location>
        <begin position="213"/>
        <end position="223"/>
    </location>
</feature>
<feature type="compositionally biased region" description="Basic residues" evidence="1">
    <location>
        <begin position="805"/>
        <end position="819"/>
    </location>
</feature>
<feature type="compositionally biased region" description="Basic and acidic residues" evidence="1">
    <location>
        <begin position="617"/>
        <end position="632"/>
    </location>
</feature>
<feature type="region of interest" description="Disordered" evidence="1">
    <location>
        <begin position="611"/>
        <end position="632"/>
    </location>
</feature>
<evidence type="ECO:0000313" key="2">
    <source>
        <dbReference type="EMBL" id="OCH87959.1"/>
    </source>
</evidence>
<feature type="compositionally biased region" description="Basic residues" evidence="1">
    <location>
        <begin position="894"/>
        <end position="904"/>
    </location>
</feature>
<organism evidence="2 3">
    <name type="scientific">Obba rivulosa</name>
    <dbReference type="NCBI Taxonomy" id="1052685"/>
    <lineage>
        <taxon>Eukaryota</taxon>
        <taxon>Fungi</taxon>
        <taxon>Dikarya</taxon>
        <taxon>Basidiomycota</taxon>
        <taxon>Agaricomycotina</taxon>
        <taxon>Agaricomycetes</taxon>
        <taxon>Polyporales</taxon>
        <taxon>Gelatoporiaceae</taxon>
        <taxon>Obba</taxon>
    </lineage>
</organism>
<evidence type="ECO:0000256" key="1">
    <source>
        <dbReference type="SAM" id="MobiDB-lite"/>
    </source>
</evidence>
<dbReference type="EMBL" id="KV722467">
    <property type="protein sequence ID" value="OCH87959.1"/>
    <property type="molecule type" value="Genomic_DNA"/>
</dbReference>
<protein>
    <recommendedName>
        <fullName evidence="4">Mus7/MMS22 family-domain-containing protein</fullName>
    </recommendedName>
</protein>
<accession>A0A8E2ATY9</accession>
<feature type="compositionally biased region" description="Acidic residues" evidence="1">
    <location>
        <begin position="1"/>
        <end position="15"/>
    </location>
</feature>
<dbReference type="GO" id="GO:0035361">
    <property type="term" value="C:Cul8-RING ubiquitin ligase complex"/>
    <property type="evidence" value="ECO:0007669"/>
    <property type="project" value="TreeGrafter"/>
</dbReference>
<reference evidence="2 3" key="1">
    <citation type="submission" date="2016-07" db="EMBL/GenBank/DDBJ databases">
        <title>Draft genome of the white-rot fungus Obba rivulosa 3A-2.</title>
        <authorList>
            <consortium name="DOE Joint Genome Institute"/>
            <person name="Miettinen O."/>
            <person name="Riley R."/>
            <person name="Acob R."/>
            <person name="Barry K."/>
            <person name="Cullen D."/>
            <person name="De Vries R."/>
            <person name="Hainaut M."/>
            <person name="Hatakka A."/>
            <person name="Henrissat B."/>
            <person name="Hilden K."/>
            <person name="Kuo R."/>
            <person name="Labutti K."/>
            <person name="Lipzen A."/>
            <person name="Makela M.R."/>
            <person name="Sandor L."/>
            <person name="Spatafora J.W."/>
            <person name="Grigoriev I.V."/>
            <person name="Hibbett D.S."/>
        </authorList>
    </citation>
    <scope>NUCLEOTIDE SEQUENCE [LARGE SCALE GENOMIC DNA]</scope>
    <source>
        <strain evidence="2 3">3A-2</strain>
    </source>
</reference>